<dbReference type="AlphaFoldDB" id="A0A9X7AI22"/>
<dbReference type="SUPFAM" id="SSF51735">
    <property type="entry name" value="NAD(P)-binding Rossmann-fold domains"/>
    <property type="match status" value="1"/>
</dbReference>
<evidence type="ECO:0000256" key="10">
    <source>
        <dbReference type="ARBA" id="ARBA00031367"/>
    </source>
</evidence>
<proteinExistence type="inferred from homology"/>
<dbReference type="Pfam" id="PF01370">
    <property type="entry name" value="Epimerase"/>
    <property type="match status" value="1"/>
</dbReference>
<evidence type="ECO:0000259" key="12">
    <source>
        <dbReference type="Pfam" id="PF01370"/>
    </source>
</evidence>
<feature type="domain" description="NAD-dependent epimerase/dehydratase" evidence="12">
    <location>
        <begin position="3"/>
        <end position="34"/>
    </location>
</feature>
<comment type="similarity">
    <text evidence="4">Belongs to the NAD(P)-dependent epimerase/dehydratase family.</text>
</comment>
<evidence type="ECO:0000256" key="4">
    <source>
        <dbReference type="ARBA" id="ARBA00007637"/>
    </source>
</evidence>
<dbReference type="Gene3D" id="3.40.50.720">
    <property type="entry name" value="NAD(P)-binding Rossmann-like Domain"/>
    <property type="match status" value="1"/>
</dbReference>
<dbReference type="EMBL" id="NVCO01000103">
    <property type="protein sequence ID" value="PFT38127.1"/>
    <property type="molecule type" value="Genomic_DNA"/>
</dbReference>
<dbReference type="GO" id="GO:0003978">
    <property type="term" value="F:UDP-glucose 4-epimerase activity"/>
    <property type="evidence" value="ECO:0007669"/>
    <property type="project" value="UniProtKB-EC"/>
</dbReference>
<keyword evidence="8" id="KW-0299">Galactose metabolism</keyword>
<dbReference type="InterPro" id="IPR036291">
    <property type="entry name" value="NAD(P)-bd_dom_sf"/>
</dbReference>
<dbReference type="GO" id="GO:0006012">
    <property type="term" value="P:galactose metabolic process"/>
    <property type="evidence" value="ECO:0007669"/>
    <property type="project" value="UniProtKB-KW"/>
</dbReference>
<dbReference type="InterPro" id="IPR001509">
    <property type="entry name" value="Epimerase_deHydtase"/>
</dbReference>
<evidence type="ECO:0000256" key="3">
    <source>
        <dbReference type="ARBA" id="ARBA00004947"/>
    </source>
</evidence>
<sequence>MAILVTGGAGYIGSHTCVELLNSGYEVIVVDNLSN</sequence>
<protein>
    <recommendedName>
        <fullName evidence="6">UDP-glucose 4-epimerase</fullName>
        <ecNumber evidence="5">5.1.3.2</ecNumber>
    </recommendedName>
    <alternativeName>
        <fullName evidence="11">Galactowaldenase</fullName>
    </alternativeName>
    <alternativeName>
        <fullName evidence="10">UDP-galactose 4-epimerase</fullName>
    </alternativeName>
</protein>
<organism evidence="13 14">
    <name type="scientific">Bacillus thuringiensis</name>
    <dbReference type="NCBI Taxonomy" id="1428"/>
    <lineage>
        <taxon>Bacteria</taxon>
        <taxon>Bacillati</taxon>
        <taxon>Bacillota</taxon>
        <taxon>Bacilli</taxon>
        <taxon>Bacillales</taxon>
        <taxon>Bacillaceae</taxon>
        <taxon>Bacillus</taxon>
        <taxon>Bacillus cereus group</taxon>
    </lineage>
</organism>
<comment type="catalytic activity">
    <reaction evidence="1">
        <text>UDP-alpha-D-glucose = UDP-alpha-D-galactose</text>
        <dbReference type="Rhea" id="RHEA:22168"/>
        <dbReference type="ChEBI" id="CHEBI:58885"/>
        <dbReference type="ChEBI" id="CHEBI:66914"/>
        <dbReference type="EC" id="5.1.3.2"/>
    </reaction>
</comment>
<keyword evidence="8" id="KW-0119">Carbohydrate metabolism</keyword>
<dbReference type="Proteomes" id="UP000226106">
    <property type="component" value="Unassembled WGS sequence"/>
</dbReference>
<dbReference type="GO" id="GO:0005829">
    <property type="term" value="C:cytosol"/>
    <property type="evidence" value="ECO:0007669"/>
    <property type="project" value="TreeGrafter"/>
</dbReference>
<evidence type="ECO:0000256" key="6">
    <source>
        <dbReference type="ARBA" id="ARBA00018569"/>
    </source>
</evidence>
<reference evidence="13 14" key="1">
    <citation type="submission" date="2017-09" db="EMBL/GenBank/DDBJ databases">
        <title>Large-scale bioinformatics analysis of Bacillus genomes uncovers conserved roles of natural products in bacterial physiology.</title>
        <authorList>
            <consortium name="Agbiome Team Llc"/>
            <person name="Bleich R.M."/>
            <person name="Grubbs K.J."/>
            <person name="Santa Maria K.C."/>
            <person name="Allen S.E."/>
            <person name="Farag S."/>
            <person name="Shank E.A."/>
            <person name="Bowers A."/>
        </authorList>
    </citation>
    <scope>NUCLEOTIDE SEQUENCE [LARGE SCALE GENOMIC DNA]</scope>
    <source>
        <strain evidence="13 14">AFS065400</strain>
    </source>
</reference>
<dbReference type="EC" id="5.1.3.2" evidence="5"/>
<evidence type="ECO:0000256" key="9">
    <source>
        <dbReference type="ARBA" id="ARBA00023235"/>
    </source>
</evidence>
<keyword evidence="7" id="KW-0520">NAD</keyword>
<keyword evidence="9" id="KW-0413">Isomerase</keyword>
<dbReference type="PANTHER" id="PTHR43725:SF47">
    <property type="entry name" value="UDP-GLUCOSE 4-EPIMERASE"/>
    <property type="match status" value="1"/>
</dbReference>
<evidence type="ECO:0000313" key="14">
    <source>
        <dbReference type="Proteomes" id="UP000226106"/>
    </source>
</evidence>
<evidence type="ECO:0000256" key="7">
    <source>
        <dbReference type="ARBA" id="ARBA00023027"/>
    </source>
</evidence>
<evidence type="ECO:0000256" key="1">
    <source>
        <dbReference type="ARBA" id="ARBA00000083"/>
    </source>
</evidence>
<name>A0A9X7AI22_BACTU</name>
<comment type="caution">
    <text evidence="13">The sequence shown here is derived from an EMBL/GenBank/DDBJ whole genome shotgun (WGS) entry which is preliminary data.</text>
</comment>
<evidence type="ECO:0000256" key="2">
    <source>
        <dbReference type="ARBA" id="ARBA00001911"/>
    </source>
</evidence>
<dbReference type="PANTHER" id="PTHR43725">
    <property type="entry name" value="UDP-GLUCOSE 4-EPIMERASE"/>
    <property type="match status" value="1"/>
</dbReference>
<evidence type="ECO:0000313" key="13">
    <source>
        <dbReference type="EMBL" id="PFT38127.1"/>
    </source>
</evidence>
<evidence type="ECO:0000256" key="11">
    <source>
        <dbReference type="ARBA" id="ARBA00033067"/>
    </source>
</evidence>
<feature type="non-terminal residue" evidence="13">
    <location>
        <position position="35"/>
    </location>
</feature>
<comment type="pathway">
    <text evidence="3">Carbohydrate metabolism; galactose metabolism.</text>
</comment>
<evidence type="ECO:0000256" key="8">
    <source>
        <dbReference type="ARBA" id="ARBA00023144"/>
    </source>
</evidence>
<comment type="cofactor">
    <cofactor evidence="2">
        <name>NAD(+)</name>
        <dbReference type="ChEBI" id="CHEBI:57540"/>
    </cofactor>
</comment>
<dbReference type="RefSeq" id="WP_113623475.1">
    <property type="nucleotide sequence ID" value="NZ_NHNQ01000039.1"/>
</dbReference>
<evidence type="ECO:0000256" key="5">
    <source>
        <dbReference type="ARBA" id="ARBA00013189"/>
    </source>
</evidence>
<accession>A0A9X7AI22</accession>
<gene>
    <name evidence="13" type="ORF">COK72_27575</name>
</gene>